<feature type="transmembrane region" description="Helical" evidence="7">
    <location>
        <begin position="24"/>
        <end position="45"/>
    </location>
</feature>
<reference evidence="9 10" key="1">
    <citation type="submission" date="2018-06" db="EMBL/GenBank/DDBJ databases">
        <title>Genomic Encyclopedia of Type Strains, Phase IV (KMG-IV): sequencing the most valuable type-strain genomes for metagenomic binning, comparative biology and taxonomic classification.</title>
        <authorList>
            <person name="Goeker M."/>
        </authorList>
    </citation>
    <scope>NUCLEOTIDE SEQUENCE [LARGE SCALE GENOMIC DNA]</scope>
    <source>
        <strain evidence="9 10">DSM 25520</strain>
    </source>
</reference>
<dbReference type="PANTHER" id="PTHR43386">
    <property type="entry name" value="OLIGOPEPTIDE TRANSPORT SYSTEM PERMEASE PROTEIN APPC"/>
    <property type="match status" value="1"/>
</dbReference>
<dbReference type="AlphaFoldDB" id="A0A366HK90"/>
<dbReference type="Gene3D" id="1.10.3720.10">
    <property type="entry name" value="MetI-like"/>
    <property type="match status" value="1"/>
</dbReference>
<feature type="transmembrane region" description="Helical" evidence="7">
    <location>
        <begin position="256"/>
        <end position="276"/>
    </location>
</feature>
<name>A0A366HK90_9BURK</name>
<keyword evidence="6 7" id="KW-0472">Membrane</keyword>
<protein>
    <submittedName>
        <fullName evidence="9">Peptide/nickel transport system permease protein</fullName>
    </submittedName>
</protein>
<keyword evidence="4 7" id="KW-0812">Transmembrane</keyword>
<gene>
    <name evidence="9" type="ORF">DFR37_101502</name>
</gene>
<dbReference type="OrthoDB" id="9783218at2"/>
<dbReference type="GO" id="GO:0005886">
    <property type="term" value="C:plasma membrane"/>
    <property type="evidence" value="ECO:0007669"/>
    <property type="project" value="UniProtKB-SubCell"/>
</dbReference>
<dbReference type="RefSeq" id="WP_113931649.1">
    <property type="nucleotide sequence ID" value="NZ_JACCEU010000001.1"/>
</dbReference>
<evidence type="ECO:0000256" key="3">
    <source>
        <dbReference type="ARBA" id="ARBA00022475"/>
    </source>
</evidence>
<proteinExistence type="inferred from homology"/>
<dbReference type="Pfam" id="PF12911">
    <property type="entry name" value="OppC_N"/>
    <property type="match status" value="1"/>
</dbReference>
<evidence type="ECO:0000259" key="8">
    <source>
        <dbReference type="PROSITE" id="PS50928"/>
    </source>
</evidence>
<comment type="similarity">
    <text evidence="7">Belongs to the binding-protein-dependent transport system permease family.</text>
</comment>
<organism evidence="9 10">
    <name type="scientific">Eoetvoesiella caeni</name>
    <dbReference type="NCBI Taxonomy" id="645616"/>
    <lineage>
        <taxon>Bacteria</taxon>
        <taxon>Pseudomonadati</taxon>
        <taxon>Pseudomonadota</taxon>
        <taxon>Betaproteobacteria</taxon>
        <taxon>Burkholderiales</taxon>
        <taxon>Alcaligenaceae</taxon>
        <taxon>Eoetvoesiella</taxon>
    </lineage>
</organism>
<accession>A0A366HK90</accession>
<dbReference type="SUPFAM" id="SSF161098">
    <property type="entry name" value="MetI-like"/>
    <property type="match status" value="1"/>
</dbReference>
<dbReference type="GO" id="GO:0055085">
    <property type="term" value="P:transmembrane transport"/>
    <property type="evidence" value="ECO:0007669"/>
    <property type="project" value="InterPro"/>
</dbReference>
<evidence type="ECO:0000256" key="4">
    <source>
        <dbReference type="ARBA" id="ARBA00022692"/>
    </source>
</evidence>
<dbReference type="EMBL" id="QNRQ01000001">
    <property type="protein sequence ID" value="RBP43370.1"/>
    <property type="molecule type" value="Genomic_DNA"/>
</dbReference>
<dbReference type="CDD" id="cd06261">
    <property type="entry name" value="TM_PBP2"/>
    <property type="match status" value="1"/>
</dbReference>
<dbReference type="InterPro" id="IPR025966">
    <property type="entry name" value="OppC_N"/>
</dbReference>
<dbReference type="PROSITE" id="PS50928">
    <property type="entry name" value="ABC_TM1"/>
    <property type="match status" value="1"/>
</dbReference>
<keyword evidence="10" id="KW-1185">Reference proteome</keyword>
<evidence type="ECO:0000313" key="9">
    <source>
        <dbReference type="EMBL" id="RBP43370.1"/>
    </source>
</evidence>
<dbReference type="InterPro" id="IPR035906">
    <property type="entry name" value="MetI-like_sf"/>
</dbReference>
<evidence type="ECO:0000256" key="2">
    <source>
        <dbReference type="ARBA" id="ARBA00022448"/>
    </source>
</evidence>
<sequence length="291" mass="31184">MVDLTVSAVASEPRTRSRKPNLRLVLSVAWIAVVILAALAAPLLAPHDPLAQDLMLERLPPMGFTGAEPGYFLGTDSLGRDVLSRLIYGSQIAITVALTAAFAACVVGSALGLISGYFGGWADRIISRLIEVWMAFPPVLFAILLVAVLGASLTSVILAIAVIDWTRFARVIRAESMVQSRMDYVQSAQIGGASRLRALFSEVLPNVLPTIVALLALEMGVAVIVEAILSFVNLSISTDDPTWGGMIAEGRAAIHFGWWVLLFPLIALFLTVLSFSQLGEGLKDQFDPLAR</sequence>
<evidence type="ECO:0000256" key="1">
    <source>
        <dbReference type="ARBA" id="ARBA00004651"/>
    </source>
</evidence>
<evidence type="ECO:0000256" key="7">
    <source>
        <dbReference type="RuleBase" id="RU363032"/>
    </source>
</evidence>
<keyword evidence="2 7" id="KW-0813">Transport</keyword>
<keyword evidence="3" id="KW-1003">Cell membrane</keyword>
<feature type="transmembrane region" description="Helical" evidence="7">
    <location>
        <begin position="211"/>
        <end position="236"/>
    </location>
</feature>
<dbReference type="InterPro" id="IPR000515">
    <property type="entry name" value="MetI-like"/>
</dbReference>
<evidence type="ECO:0000313" key="10">
    <source>
        <dbReference type="Proteomes" id="UP000253628"/>
    </source>
</evidence>
<evidence type="ECO:0000256" key="6">
    <source>
        <dbReference type="ARBA" id="ARBA00023136"/>
    </source>
</evidence>
<dbReference type="Pfam" id="PF00528">
    <property type="entry name" value="BPD_transp_1"/>
    <property type="match status" value="1"/>
</dbReference>
<dbReference type="InterPro" id="IPR050366">
    <property type="entry name" value="BP-dependent_transpt_permease"/>
</dbReference>
<dbReference type="PANTHER" id="PTHR43386:SF1">
    <property type="entry name" value="D,D-DIPEPTIDE TRANSPORT SYSTEM PERMEASE PROTEIN DDPC-RELATED"/>
    <property type="match status" value="1"/>
</dbReference>
<dbReference type="Proteomes" id="UP000253628">
    <property type="component" value="Unassembled WGS sequence"/>
</dbReference>
<comment type="subcellular location">
    <subcellularLocation>
        <location evidence="1 7">Cell membrane</location>
        <topology evidence="1 7">Multi-pass membrane protein</topology>
    </subcellularLocation>
</comment>
<comment type="caution">
    <text evidence="9">The sequence shown here is derived from an EMBL/GenBank/DDBJ whole genome shotgun (WGS) entry which is preliminary data.</text>
</comment>
<evidence type="ECO:0000256" key="5">
    <source>
        <dbReference type="ARBA" id="ARBA00022989"/>
    </source>
</evidence>
<feature type="domain" description="ABC transmembrane type-1" evidence="8">
    <location>
        <begin position="90"/>
        <end position="279"/>
    </location>
</feature>
<keyword evidence="5 7" id="KW-1133">Transmembrane helix</keyword>
<feature type="transmembrane region" description="Helical" evidence="7">
    <location>
        <begin position="92"/>
        <end position="118"/>
    </location>
</feature>
<feature type="transmembrane region" description="Helical" evidence="7">
    <location>
        <begin position="139"/>
        <end position="163"/>
    </location>
</feature>